<feature type="domain" description="Glycosyltransferase 2-like" evidence="1">
    <location>
        <begin position="8"/>
        <end position="155"/>
    </location>
</feature>
<dbReference type="PANTHER" id="PTHR22916">
    <property type="entry name" value="GLYCOSYLTRANSFERASE"/>
    <property type="match status" value="1"/>
</dbReference>
<dbReference type="InterPro" id="IPR001173">
    <property type="entry name" value="Glyco_trans_2-like"/>
</dbReference>
<dbReference type="Gene3D" id="3.90.550.10">
    <property type="entry name" value="Spore Coat Polysaccharide Biosynthesis Protein SpsA, Chain A"/>
    <property type="match status" value="1"/>
</dbReference>
<comment type="caution">
    <text evidence="2">The sequence shown here is derived from an EMBL/GenBank/DDBJ whole genome shotgun (WGS) entry which is preliminary data.</text>
</comment>
<dbReference type="PANTHER" id="PTHR22916:SF3">
    <property type="entry name" value="UDP-GLCNAC:BETAGAL BETA-1,3-N-ACETYLGLUCOSAMINYLTRANSFERASE-LIKE PROTEIN 1"/>
    <property type="match status" value="1"/>
</dbReference>
<reference evidence="2 3" key="1">
    <citation type="submission" date="2020-10" db="EMBL/GenBank/DDBJ databases">
        <authorList>
            <person name="Castelo-Branco R."/>
            <person name="Eusebio N."/>
            <person name="Adriana R."/>
            <person name="Vieira A."/>
            <person name="Brugerolle De Fraissinette N."/>
            <person name="Rezende De Castro R."/>
            <person name="Schneider M.P."/>
            <person name="Vasconcelos V."/>
            <person name="Leao P.N."/>
        </authorList>
    </citation>
    <scope>NUCLEOTIDE SEQUENCE [LARGE SCALE GENOMIC DNA]</scope>
    <source>
        <strain evidence="2 3">LEGE 00031</strain>
    </source>
</reference>
<evidence type="ECO:0000313" key="3">
    <source>
        <dbReference type="Proteomes" id="UP000658720"/>
    </source>
</evidence>
<evidence type="ECO:0000313" key="2">
    <source>
        <dbReference type="EMBL" id="MBE9255671.1"/>
    </source>
</evidence>
<dbReference type="Pfam" id="PF00535">
    <property type="entry name" value="Glycos_transf_2"/>
    <property type="match status" value="1"/>
</dbReference>
<sequence length="315" mass="36605">MPKAPLLSVCIPAYNRPAWLRRGLESIAVGDGTDIEVIITDDSDTDQGQAIAADVLENWSGVWRYEHHQQPLGMAQNWNRAIQWATGQYVMVLHDDDFFLPQGLGRLVNKLQGLGNQYPVLLFGVWVVDAQERVMKRQKFRQDEFLPPHNALIRLFSNSSLVRFPAVVIRRDLFVEVGYFNPDWREPCDLEMWMRLFANYGVYCCREATVAYRVHAQALTMASFHEKTVEILLRLFEELAKFNLLSGSELEQCKQLFFHQYILAGAWRQLRRGQWDTFKAVMGLWQLPELGGMLWTPKWCFFRSLFTALARLPYP</sequence>
<proteinExistence type="predicted"/>
<dbReference type="RefSeq" id="WP_194021181.1">
    <property type="nucleotide sequence ID" value="NZ_JADEVV010000080.1"/>
</dbReference>
<gene>
    <name evidence="2" type="ORF">IQ217_17905</name>
</gene>
<dbReference type="EMBL" id="JADEVV010000080">
    <property type="protein sequence ID" value="MBE9255671.1"/>
    <property type="molecule type" value="Genomic_DNA"/>
</dbReference>
<keyword evidence="3" id="KW-1185">Reference proteome</keyword>
<dbReference type="SUPFAM" id="SSF53448">
    <property type="entry name" value="Nucleotide-diphospho-sugar transferases"/>
    <property type="match status" value="1"/>
</dbReference>
<dbReference type="InterPro" id="IPR029044">
    <property type="entry name" value="Nucleotide-diphossugar_trans"/>
</dbReference>
<organism evidence="2 3">
    <name type="scientific">Synechocystis salina LEGE 00031</name>
    <dbReference type="NCBI Taxonomy" id="1828736"/>
    <lineage>
        <taxon>Bacteria</taxon>
        <taxon>Bacillati</taxon>
        <taxon>Cyanobacteriota</taxon>
        <taxon>Cyanophyceae</taxon>
        <taxon>Synechococcales</taxon>
        <taxon>Merismopediaceae</taxon>
        <taxon>Synechocystis</taxon>
    </lineage>
</organism>
<evidence type="ECO:0000259" key="1">
    <source>
        <dbReference type="Pfam" id="PF00535"/>
    </source>
</evidence>
<dbReference type="Proteomes" id="UP000658720">
    <property type="component" value="Unassembled WGS sequence"/>
</dbReference>
<name>A0ABR9VXC0_9SYNC</name>
<protein>
    <submittedName>
        <fullName evidence="2">Glycosyltransferase family 2 protein</fullName>
    </submittedName>
</protein>
<accession>A0ABR9VXC0</accession>